<protein>
    <submittedName>
        <fullName evidence="2">DUF397 domain-containing protein</fullName>
    </submittedName>
</protein>
<evidence type="ECO:0000313" key="3">
    <source>
        <dbReference type="Proteomes" id="UP001612415"/>
    </source>
</evidence>
<proteinExistence type="predicted"/>
<gene>
    <name evidence="2" type="ORF">ACIA8P_28860</name>
</gene>
<sequence>MVTPYIWRKSSYSGGGEGNACVEIADSPTHISIRDSKAPARATLTFPAGAFAPFLEALKATSSGDVLDPPAATLRA</sequence>
<dbReference type="Proteomes" id="UP001612415">
    <property type="component" value="Unassembled WGS sequence"/>
</dbReference>
<name>A0ABW7Y9K5_STRCE</name>
<evidence type="ECO:0000313" key="2">
    <source>
        <dbReference type="EMBL" id="MFI5678628.1"/>
    </source>
</evidence>
<evidence type="ECO:0000259" key="1">
    <source>
        <dbReference type="Pfam" id="PF04149"/>
    </source>
</evidence>
<comment type="caution">
    <text evidence="2">The sequence shown here is derived from an EMBL/GenBank/DDBJ whole genome shotgun (WGS) entry which is preliminary data.</text>
</comment>
<reference evidence="2 3" key="1">
    <citation type="submission" date="2024-10" db="EMBL/GenBank/DDBJ databases">
        <title>The Natural Products Discovery Center: Release of the First 8490 Sequenced Strains for Exploring Actinobacteria Biosynthetic Diversity.</title>
        <authorList>
            <person name="Kalkreuter E."/>
            <person name="Kautsar S.A."/>
            <person name="Yang D."/>
            <person name="Bader C.D."/>
            <person name="Teijaro C.N."/>
            <person name="Fluegel L."/>
            <person name="Davis C.M."/>
            <person name="Simpson J.R."/>
            <person name="Lauterbach L."/>
            <person name="Steele A.D."/>
            <person name="Gui C."/>
            <person name="Meng S."/>
            <person name="Li G."/>
            <person name="Viehrig K."/>
            <person name="Ye F."/>
            <person name="Su P."/>
            <person name="Kiefer A.F."/>
            <person name="Nichols A."/>
            <person name="Cepeda A.J."/>
            <person name="Yan W."/>
            <person name="Fan B."/>
            <person name="Jiang Y."/>
            <person name="Adhikari A."/>
            <person name="Zheng C.-J."/>
            <person name="Schuster L."/>
            <person name="Cowan T.M."/>
            <person name="Smanski M.J."/>
            <person name="Chevrette M.G."/>
            <person name="De Carvalho L.P.S."/>
            <person name="Shen B."/>
        </authorList>
    </citation>
    <scope>NUCLEOTIDE SEQUENCE [LARGE SCALE GENOMIC DNA]</scope>
    <source>
        <strain evidence="2 3">NPDC051599</strain>
    </source>
</reference>
<keyword evidence="3" id="KW-1185">Reference proteome</keyword>
<dbReference type="EMBL" id="JBITDC010000012">
    <property type="protein sequence ID" value="MFI5678628.1"/>
    <property type="molecule type" value="Genomic_DNA"/>
</dbReference>
<dbReference type="Pfam" id="PF04149">
    <property type="entry name" value="DUF397"/>
    <property type="match status" value="1"/>
</dbReference>
<dbReference type="InterPro" id="IPR007278">
    <property type="entry name" value="DUF397"/>
</dbReference>
<feature type="domain" description="DUF397" evidence="1">
    <location>
        <begin position="7"/>
        <end position="59"/>
    </location>
</feature>
<organism evidence="2 3">
    <name type="scientific">Streptomyces cellulosae</name>
    <dbReference type="NCBI Taxonomy" id="1968"/>
    <lineage>
        <taxon>Bacteria</taxon>
        <taxon>Bacillati</taxon>
        <taxon>Actinomycetota</taxon>
        <taxon>Actinomycetes</taxon>
        <taxon>Kitasatosporales</taxon>
        <taxon>Streptomycetaceae</taxon>
        <taxon>Streptomyces</taxon>
    </lineage>
</organism>
<accession>A0ABW7Y9K5</accession>
<dbReference type="RefSeq" id="WP_398659161.1">
    <property type="nucleotide sequence ID" value="NZ_JBITDC010000012.1"/>
</dbReference>